<dbReference type="AlphaFoldDB" id="A0A1H0EQB4"/>
<keyword evidence="11" id="KW-0594">Phospholipid biosynthesis</keyword>
<comment type="cofactor">
    <cofactor evidence="1">
        <name>Mg(2+)</name>
        <dbReference type="ChEBI" id="CHEBI:18420"/>
    </cofactor>
</comment>
<evidence type="ECO:0000313" key="14">
    <source>
        <dbReference type="EMBL" id="SDN84483.1"/>
    </source>
</evidence>
<keyword evidence="5" id="KW-0479">Metal-binding</keyword>
<dbReference type="GO" id="GO:0016301">
    <property type="term" value="F:kinase activity"/>
    <property type="evidence" value="ECO:0007669"/>
    <property type="project" value="UniProtKB-KW"/>
</dbReference>
<comment type="similarity">
    <text evidence="2">Belongs to the diacylglycerol/lipid kinase family.</text>
</comment>
<keyword evidence="4" id="KW-0808">Transferase</keyword>
<evidence type="ECO:0000256" key="10">
    <source>
        <dbReference type="ARBA" id="ARBA00023098"/>
    </source>
</evidence>
<keyword evidence="6" id="KW-0547">Nucleotide-binding</keyword>
<dbReference type="InterPro" id="IPR016064">
    <property type="entry name" value="NAD/diacylglycerol_kinase_sf"/>
</dbReference>
<keyword evidence="9" id="KW-0460">Magnesium</keyword>
<sequence length="305" mass="31985">MDPLLVIKNSDAGTADDETLKAALAVLREHSSVEVQATSNPGELDGVLHRAGSRRIVVAGGDGSLHAVISALHRRHELADAVVGLLPLGTGNDFARGVGIPLDIEEAARVLVSGVPTPMDLIVDEVGQVVVNSVHVGAGANASRRGHRWKGRLHAVGVGKVNLGKLGYPIGAALTAFNPPALRLHVELDGKVVNDLDTRVLMVALGNGSSVGGGTELTPEADPADGRIDLMISKATGPLARLLYAARLGFGTHQEADDVTALRGREVSVRGEEFWISADGEIYGPERHRTWHIEPAAYSMVLPVG</sequence>
<accession>A0A1H0EQB4</accession>
<evidence type="ECO:0000256" key="12">
    <source>
        <dbReference type="ARBA" id="ARBA00023264"/>
    </source>
</evidence>
<proteinExistence type="inferred from homology"/>
<dbReference type="Pfam" id="PF00781">
    <property type="entry name" value="DAGK_cat"/>
    <property type="match status" value="1"/>
</dbReference>
<dbReference type="NCBIfam" id="TIGR00147">
    <property type="entry name" value="YegS/Rv2252/BmrU family lipid kinase"/>
    <property type="match status" value="1"/>
</dbReference>
<dbReference type="GO" id="GO:0008654">
    <property type="term" value="P:phospholipid biosynthetic process"/>
    <property type="evidence" value="ECO:0007669"/>
    <property type="project" value="UniProtKB-KW"/>
</dbReference>
<dbReference type="Gene3D" id="2.60.200.40">
    <property type="match status" value="1"/>
</dbReference>
<dbReference type="GO" id="GO:0005886">
    <property type="term" value="C:plasma membrane"/>
    <property type="evidence" value="ECO:0007669"/>
    <property type="project" value="TreeGrafter"/>
</dbReference>
<organism evidence="14 15">
    <name type="scientific">Nocardioides szechwanensis</name>
    <dbReference type="NCBI Taxonomy" id="1005944"/>
    <lineage>
        <taxon>Bacteria</taxon>
        <taxon>Bacillati</taxon>
        <taxon>Actinomycetota</taxon>
        <taxon>Actinomycetes</taxon>
        <taxon>Propionibacteriales</taxon>
        <taxon>Nocardioidaceae</taxon>
        <taxon>Nocardioides</taxon>
    </lineage>
</organism>
<keyword evidence="8" id="KW-0067">ATP-binding</keyword>
<dbReference type="InterPro" id="IPR045540">
    <property type="entry name" value="YegS/DAGK_C"/>
</dbReference>
<evidence type="ECO:0000259" key="13">
    <source>
        <dbReference type="PROSITE" id="PS50146"/>
    </source>
</evidence>
<dbReference type="Pfam" id="PF19279">
    <property type="entry name" value="YegS_C"/>
    <property type="match status" value="1"/>
</dbReference>
<dbReference type="SMART" id="SM00046">
    <property type="entry name" value="DAGKc"/>
    <property type="match status" value="1"/>
</dbReference>
<name>A0A1H0EQB4_9ACTN</name>
<evidence type="ECO:0000256" key="6">
    <source>
        <dbReference type="ARBA" id="ARBA00022741"/>
    </source>
</evidence>
<feature type="domain" description="DAGKc" evidence="13">
    <location>
        <begin position="1"/>
        <end position="128"/>
    </location>
</feature>
<dbReference type="SUPFAM" id="SSF111331">
    <property type="entry name" value="NAD kinase/diacylglycerol kinase-like"/>
    <property type="match status" value="1"/>
</dbReference>
<keyword evidence="10" id="KW-0443">Lipid metabolism</keyword>
<evidence type="ECO:0000313" key="15">
    <source>
        <dbReference type="Proteomes" id="UP000199004"/>
    </source>
</evidence>
<dbReference type="Gene3D" id="3.40.50.10330">
    <property type="entry name" value="Probable inorganic polyphosphate/atp-NAD kinase, domain 1"/>
    <property type="match status" value="1"/>
</dbReference>
<keyword evidence="15" id="KW-1185">Reference proteome</keyword>
<dbReference type="EMBL" id="FNIC01000004">
    <property type="protein sequence ID" value="SDN84483.1"/>
    <property type="molecule type" value="Genomic_DNA"/>
</dbReference>
<dbReference type="InterPro" id="IPR001206">
    <property type="entry name" value="Diacylglycerol_kinase_cat_dom"/>
</dbReference>
<dbReference type="PANTHER" id="PTHR12358:SF106">
    <property type="entry name" value="LIPID KINASE YEGS"/>
    <property type="match status" value="1"/>
</dbReference>
<keyword evidence="7 14" id="KW-0418">Kinase</keyword>
<dbReference type="GO" id="GO:0046872">
    <property type="term" value="F:metal ion binding"/>
    <property type="evidence" value="ECO:0007669"/>
    <property type="project" value="UniProtKB-KW"/>
</dbReference>
<dbReference type="PANTHER" id="PTHR12358">
    <property type="entry name" value="SPHINGOSINE KINASE"/>
    <property type="match status" value="1"/>
</dbReference>
<keyword evidence="12" id="KW-1208">Phospholipid metabolism</keyword>
<evidence type="ECO:0000256" key="8">
    <source>
        <dbReference type="ARBA" id="ARBA00022840"/>
    </source>
</evidence>
<dbReference type="RefSeq" id="WP_245715282.1">
    <property type="nucleotide sequence ID" value="NZ_BKAE01000010.1"/>
</dbReference>
<gene>
    <name evidence="14" type="ORF">SAMN05192576_2937</name>
</gene>
<dbReference type="GO" id="GO:0005524">
    <property type="term" value="F:ATP binding"/>
    <property type="evidence" value="ECO:0007669"/>
    <property type="project" value="UniProtKB-KW"/>
</dbReference>
<dbReference type="InterPro" id="IPR017438">
    <property type="entry name" value="ATP-NAD_kinase_N"/>
</dbReference>
<evidence type="ECO:0000256" key="3">
    <source>
        <dbReference type="ARBA" id="ARBA00022516"/>
    </source>
</evidence>
<evidence type="ECO:0000256" key="11">
    <source>
        <dbReference type="ARBA" id="ARBA00023209"/>
    </source>
</evidence>
<dbReference type="PROSITE" id="PS50146">
    <property type="entry name" value="DAGK"/>
    <property type="match status" value="1"/>
</dbReference>
<evidence type="ECO:0000256" key="7">
    <source>
        <dbReference type="ARBA" id="ARBA00022777"/>
    </source>
</evidence>
<evidence type="ECO:0000256" key="1">
    <source>
        <dbReference type="ARBA" id="ARBA00001946"/>
    </source>
</evidence>
<protein>
    <submittedName>
        <fullName evidence="14">Lipid kinase, YegS/Rv2252/BmrU family</fullName>
    </submittedName>
</protein>
<keyword evidence="3" id="KW-0444">Lipid biosynthesis</keyword>
<reference evidence="14 15" key="1">
    <citation type="submission" date="2016-10" db="EMBL/GenBank/DDBJ databases">
        <authorList>
            <person name="de Groot N.N."/>
        </authorList>
    </citation>
    <scope>NUCLEOTIDE SEQUENCE [LARGE SCALE GENOMIC DNA]</scope>
    <source>
        <strain evidence="14 15">CGMCC 1.11147</strain>
    </source>
</reference>
<dbReference type="STRING" id="1005944.SAMN05192576_2937"/>
<evidence type="ECO:0000256" key="4">
    <source>
        <dbReference type="ARBA" id="ARBA00022679"/>
    </source>
</evidence>
<dbReference type="InterPro" id="IPR050187">
    <property type="entry name" value="Lipid_Phosphate_FormReg"/>
</dbReference>
<dbReference type="InterPro" id="IPR005218">
    <property type="entry name" value="Diacylglycerol/lipid_kinase"/>
</dbReference>
<evidence type="ECO:0000256" key="2">
    <source>
        <dbReference type="ARBA" id="ARBA00005983"/>
    </source>
</evidence>
<dbReference type="Proteomes" id="UP000199004">
    <property type="component" value="Unassembled WGS sequence"/>
</dbReference>
<evidence type="ECO:0000256" key="5">
    <source>
        <dbReference type="ARBA" id="ARBA00022723"/>
    </source>
</evidence>
<evidence type="ECO:0000256" key="9">
    <source>
        <dbReference type="ARBA" id="ARBA00022842"/>
    </source>
</evidence>